<evidence type="ECO:0000313" key="3">
    <source>
        <dbReference type="EMBL" id="MDB7982130.1"/>
    </source>
</evidence>
<protein>
    <submittedName>
        <fullName evidence="3">Helix-turn-helix domain-containing protein</fullName>
    </submittedName>
</protein>
<dbReference type="Pfam" id="PF13518">
    <property type="entry name" value="HTH_28"/>
    <property type="match status" value="1"/>
</dbReference>
<dbReference type="AlphaFoldDB" id="A0AAW6CVL0"/>
<name>A0AAW6CVL0_9FIRM</name>
<dbReference type="InterPro" id="IPR052057">
    <property type="entry name" value="IS150/IS1296_orfA-like"/>
</dbReference>
<comment type="caution">
    <text evidence="3">The sequence shown here is derived from an EMBL/GenBank/DDBJ whole genome shotgun (WGS) entry which is preliminary data.</text>
</comment>
<sequence>MSKLTNDQRLEIYHKRKQGMTISDLAKLYNVNKHTIEYLIRLLDRHGEDVLRKRKNRYYSPELKLKIINRVSMEHRSINETAIEYRLLNTETLYNGMKSYKENGYTVVEK</sequence>
<comment type="similarity">
    <text evidence="1">Belongs to the IS150/IS1296 orfA family.</text>
</comment>
<evidence type="ECO:0000259" key="2">
    <source>
        <dbReference type="Pfam" id="PF13518"/>
    </source>
</evidence>
<evidence type="ECO:0000313" key="4">
    <source>
        <dbReference type="Proteomes" id="UP001212981"/>
    </source>
</evidence>
<gene>
    <name evidence="3" type="ORF">PND82_04770</name>
</gene>
<dbReference type="RefSeq" id="WP_272001509.1">
    <property type="nucleotide sequence ID" value="NZ_JAQLXO010000005.1"/>
</dbReference>
<dbReference type="EMBL" id="JAQLXO010000005">
    <property type="protein sequence ID" value="MDB7982130.1"/>
    <property type="molecule type" value="Genomic_DNA"/>
</dbReference>
<organism evidence="3 4">
    <name type="scientific">Faecalicoccus pleomorphus</name>
    <dbReference type="NCBI Taxonomy" id="1323"/>
    <lineage>
        <taxon>Bacteria</taxon>
        <taxon>Bacillati</taxon>
        <taxon>Bacillota</taxon>
        <taxon>Erysipelotrichia</taxon>
        <taxon>Erysipelotrichales</taxon>
        <taxon>Erysipelotrichaceae</taxon>
        <taxon>Faecalicoccus</taxon>
    </lineage>
</organism>
<accession>A0AAW6CVL0</accession>
<dbReference type="PANTHER" id="PTHR33795:SF1">
    <property type="entry name" value="INSERTION ELEMENT IS150 PROTEIN INSJ"/>
    <property type="match status" value="1"/>
</dbReference>
<reference evidence="3" key="1">
    <citation type="submission" date="2023-01" db="EMBL/GenBank/DDBJ databases">
        <title>Human gut microbiome strain richness.</title>
        <authorList>
            <person name="Chen-Liaw A."/>
        </authorList>
    </citation>
    <scope>NUCLEOTIDE SEQUENCE</scope>
    <source>
        <strain evidence="3">D8_m1001271B151109d0_201107</strain>
    </source>
</reference>
<dbReference type="GO" id="GO:0043565">
    <property type="term" value="F:sequence-specific DNA binding"/>
    <property type="evidence" value="ECO:0007669"/>
    <property type="project" value="InterPro"/>
</dbReference>
<dbReference type="PANTHER" id="PTHR33795">
    <property type="entry name" value="INSERTION ELEMENT IS150 PROTEIN INSJ"/>
    <property type="match status" value="1"/>
</dbReference>
<dbReference type="Proteomes" id="UP001212981">
    <property type="component" value="Unassembled WGS sequence"/>
</dbReference>
<dbReference type="InterPro" id="IPR055247">
    <property type="entry name" value="InsJ-like_HTH"/>
</dbReference>
<feature type="domain" description="Insertion element IS150 protein InsJ-like helix-turn-helix" evidence="2">
    <location>
        <begin position="15"/>
        <end position="55"/>
    </location>
</feature>
<proteinExistence type="inferred from homology"/>
<dbReference type="InterPro" id="IPR010921">
    <property type="entry name" value="Trp_repressor/repl_initiator"/>
</dbReference>
<dbReference type="SUPFAM" id="SSF48295">
    <property type="entry name" value="TrpR-like"/>
    <property type="match status" value="1"/>
</dbReference>
<evidence type="ECO:0000256" key="1">
    <source>
        <dbReference type="ARBA" id="ARBA00038232"/>
    </source>
</evidence>